<evidence type="ECO:0000313" key="2">
    <source>
        <dbReference type="EMBL" id="ARN18437.1"/>
    </source>
</evidence>
<evidence type="ECO:0000256" key="1">
    <source>
        <dbReference type="SAM" id="MobiDB-lite"/>
    </source>
</evidence>
<dbReference type="Proteomes" id="UP000193427">
    <property type="component" value="Chromosome"/>
</dbReference>
<dbReference type="GO" id="GO:0015074">
    <property type="term" value="P:DNA integration"/>
    <property type="evidence" value="ECO:0007669"/>
    <property type="project" value="InterPro"/>
</dbReference>
<reference evidence="2 3" key="1">
    <citation type="submission" date="2016-04" db="EMBL/GenBank/DDBJ databases">
        <title>Complete genome sequence of natural rubber-degrading, novel Gram-negative bacterium, Rhizobacter gummiphilus strain NS21.</title>
        <authorList>
            <person name="Tabata M."/>
            <person name="Kasai D."/>
            <person name="Fukuda M."/>
        </authorList>
    </citation>
    <scope>NUCLEOTIDE SEQUENCE [LARGE SCALE GENOMIC DNA]</scope>
    <source>
        <strain evidence="2 3">NS21</strain>
    </source>
</reference>
<sequence>MRAGFLPGDELWAPVGVEAQYEVQVCLPRIQSIKVLDIGKRTELILDESELREQIAWGQLRVRRRGVMLAAPKTNRSPDEDAATLATLRMLSSLDSLRKQRQLSLNKAYITLREQLVAAQAPDLESLPSLSHVYRLWNENTKGLPVRKGNAKKGNRDPKHSDAVRKAVIDSAGLYLKTKSTWTLAATTEYINQQLQAPDWLRNNPDVKEKDRKVSKKYVQRVIREDLHADPEHARMDPQDAIAAKAVAGRTIRAEGLFERIEQDGLHLPWLVRTPYGDSTDVWLVHAIDCYTSMPVGWHLVIGAPRTTSTLACIETILFPKAPRLEALGLNYDFDIYGTPQQIVADNGAENKSDRILKLSRIGIDFVRLKSRHPHHKPFIERLNRSLKSYLQTLPGCTRFDGKDGQRDPAALGDPVMTIEELERWIVRFYFEYWANHPLERLEHSIFIDSENLGSTPLLRHRTLTEKLLRPMPLPISVDAWRSVVFDWHVLPLSRKSGITYDTFEFRGDRLPELIRKFGETEVTVLVDRDDFRVVYVLDADRETLIPLVNTAAVPSTPAYSFVDAKRMLEELRAENVDTGSEALRRDIFNRSAGVATATQKAPKPSKKSATKQASSKQTTKHAREHGAVLRSASNPLPPPEPALGHPPMAGAAERWASVPALAVLSRKPKKDGQ</sequence>
<dbReference type="KEGG" id="rgu:A4W93_00055"/>
<accession>A0A1W6L2J5</accession>
<evidence type="ECO:0000313" key="3">
    <source>
        <dbReference type="Proteomes" id="UP000193427"/>
    </source>
</evidence>
<dbReference type="PROSITE" id="PS50994">
    <property type="entry name" value="INTEGRASE"/>
    <property type="match status" value="1"/>
</dbReference>
<protein>
    <submittedName>
        <fullName evidence="2">Uncharacterized protein</fullName>
    </submittedName>
</protein>
<dbReference type="RefSeq" id="WP_085748670.1">
    <property type="nucleotide sequence ID" value="NZ_BSPR01000022.1"/>
</dbReference>
<feature type="region of interest" description="Disordered" evidence="1">
    <location>
        <begin position="594"/>
        <end position="652"/>
    </location>
</feature>
<proteinExistence type="predicted"/>
<dbReference type="EMBL" id="CP015118">
    <property type="protein sequence ID" value="ARN18437.1"/>
    <property type="molecule type" value="Genomic_DNA"/>
</dbReference>
<dbReference type="SUPFAM" id="SSF53098">
    <property type="entry name" value="Ribonuclease H-like"/>
    <property type="match status" value="1"/>
</dbReference>
<name>A0A1W6L2J5_9BURK</name>
<dbReference type="GO" id="GO:0003676">
    <property type="term" value="F:nucleic acid binding"/>
    <property type="evidence" value="ECO:0007669"/>
    <property type="project" value="InterPro"/>
</dbReference>
<organism evidence="2 3">
    <name type="scientific">Piscinibacter gummiphilus</name>
    <dbReference type="NCBI Taxonomy" id="946333"/>
    <lineage>
        <taxon>Bacteria</taxon>
        <taxon>Pseudomonadati</taxon>
        <taxon>Pseudomonadota</taxon>
        <taxon>Betaproteobacteria</taxon>
        <taxon>Burkholderiales</taxon>
        <taxon>Sphaerotilaceae</taxon>
        <taxon>Piscinibacter</taxon>
    </lineage>
</organism>
<dbReference type="InterPro" id="IPR036397">
    <property type="entry name" value="RNaseH_sf"/>
</dbReference>
<dbReference type="InterPro" id="IPR012337">
    <property type="entry name" value="RNaseH-like_sf"/>
</dbReference>
<dbReference type="AlphaFoldDB" id="A0A1W6L2J5"/>
<dbReference type="Gene3D" id="3.30.420.10">
    <property type="entry name" value="Ribonuclease H-like superfamily/Ribonuclease H"/>
    <property type="match status" value="1"/>
</dbReference>
<dbReference type="STRING" id="946333.A4W93_00055"/>
<dbReference type="InterPro" id="IPR001584">
    <property type="entry name" value="Integrase_cat-core"/>
</dbReference>
<keyword evidence="3" id="KW-1185">Reference proteome</keyword>
<gene>
    <name evidence="2" type="ORF">A4W93_00055</name>
</gene>
<dbReference type="OrthoDB" id="8776512at2"/>